<keyword evidence="3" id="KW-0472">Membrane</keyword>
<sequence>MVADDPFHEPPDTRRTAPGTPILRVHSDVRLQDLAQVDLGDPTHGDPVLPPSLPQSGTRTPRRVQWTADHVVNLAPVATHLSERSEQSGVTADSLSSVNIALERFQSHRTAPTGVSGTSLVSMGSSFDGEAGEDYDYRLDPAPMPPSDDDEEVTEEKILDSGVTDQVTSYVPPGETDGLPSAPDAPAAEMQQATNLVRSHTSKWGLLRRRGTKGQQGTIKRRNTQRRDEEDGRRISTDSQTPLHDLGAPPRNNPPINPPLNGPPGGMPAIPGGTSVLSSLLALYNQQQMQSGHSTPGSSRPPSSAGSMDDDFGEHAPHAPAKKSSLPWKRRSRLSHDSSPHSPGFGEHTRSKSETSITDKDYNEPSPGLLGSFQKAVGAWKDTDRPKASRSGAGVFGALVQTSGAIGAAAVPTSATLMPAAKKHGYHLNRYTLAEAPMVESPRSATLPLSPDPQGRPASTYSVSTMVEGSVSETLMPDEHGVPRNKSFDNILTMKRKNKRPTPLHLKSFERLPGLGIRSARTTPDEKGGSGYFEIADEQRQRDEQRRREWEAEKKRRKKEKEKKKKQEIFIIQHVAAVIARQQFILKLARALMMFGSPSHRLETQIQATAKVLEINAQVVYLPNTMLVSFGDDATHTSETKFLKQVTGLDLGKLLATHNVYWDVVHDRVSVEDASRELDSLMTTPPYYNTWQTILIGGLCSVFISIPSFYGSFIDALMCFVLGAFLISVQIVAARNDMLNNVFEITVATLISFVAAVLASTHYFCYTALVSGGVVLILPGYIVLTGALELASRNITAGAVRIGYSVIYSLFLGFGISIGAEVYFKIRRVGVLNADDYTCANTHYPGAPWYMSKPSGYWYYLCVPAYSLLLSLRNQQPIFAKELPVMIGISVAGWVTNHFAALPQAFKGRSDIVSALGSFVVGLLGNLYGRFFSNGASFPVMVTGILFQLPSGLSQGGIFSFVADASKNNSVEQYSTGFGVAQQLISVAIGLTVGLFVAAVVTHPFGGSRRRGAGIFSF</sequence>
<gene>
    <name evidence="5" type="primary">PRM10</name>
    <name evidence="5" type="ORF">Q8F55_000671</name>
</gene>
<dbReference type="PANTHER" id="PTHR31082:SF4">
    <property type="entry name" value="PHEROMONE-REGULATED MEMBRANE PROTEIN 10"/>
    <property type="match status" value="1"/>
</dbReference>
<accession>A0ABR3QEE6</accession>
<feature type="compositionally biased region" description="Basic and acidic residues" evidence="2">
    <location>
        <begin position="1"/>
        <end position="15"/>
    </location>
</feature>
<evidence type="ECO:0000259" key="4">
    <source>
        <dbReference type="Pfam" id="PF06738"/>
    </source>
</evidence>
<feature type="compositionally biased region" description="Low complexity" evidence="2">
    <location>
        <begin position="291"/>
        <end position="307"/>
    </location>
</feature>
<name>A0ABR3QEE6_9TREE</name>
<feature type="transmembrane region" description="Helical" evidence="3">
    <location>
        <begin position="745"/>
        <end position="764"/>
    </location>
</feature>
<feature type="compositionally biased region" description="Pro residues" evidence="2">
    <location>
        <begin position="251"/>
        <end position="266"/>
    </location>
</feature>
<dbReference type="InterPro" id="IPR051361">
    <property type="entry name" value="ThrE/Ser_Exporter"/>
</dbReference>
<organism evidence="5 6">
    <name type="scientific">Vanrija albida</name>
    <dbReference type="NCBI Taxonomy" id="181172"/>
    <lineage>
        <taxon>Eukaryota</taxon>
        <taxon>Fungi</taxon>
        <taxon>Dikarya</taxon>
        <taxon>Basidiomycota</taxon>
        <taxon>Agaricomycotina</taxon>
        <taxon>Tremellomycetes</taxon>
        <taxon>Trichosporonales</taxon>
        <taxon>Trichosporonaceae</taxon>
        <taxon>Vanrija</taxon>
    </lineage>
</organism>
<dbReference type="Pfam" id="PF06738">
    <property type="entry name" value="ThrE"/>
    <property type="match status" value="1"/>
</dbReference>
<evidence type="ECO:0000256" key="2">
    <source>
        <dbReference type="SAM" id="MobiDB-lite"/>
    </source>
</evidence>
<feature type="transmembrane region" description="Helical" evidence="3">
    <location>
        <begin position="940"/>
        <end position="963"/>
    </location>
</feature>
<dbReference type="EMBL" id="JBBXJM010000001">
    <property type="protein sequence ID" value="KAL1412922.1"/>
    <property type="molecule type" value="Genomic_DNA"/>
</dbReference>
<feature type="region of interest" description="Disordered" evidence="2">
    <location>
        <begin position="1"/>
        <end position="24"/>
    </location>
</feature>
<evidence type="ECO:0000313" key="5">
    <source>
        <dbReference type="EMBL" id="KAL1412922.1"/>
    </source>
</evidence>
<feature type="region of interest" description="Disordered" evidence="2">
    <location>
        <begin position="37"/>
        <end position="61"/>
    </location>
</feature>
<evidence type="ECO:0000256" key="3">
    <source>
        <dbReference type="SAM" id="Phobius"/>
    </source>
</evidence>
<feature type="transmembrane region" description="Helical" evidence="3">
    <location>
        <begin position="857"/>
        <end position="873"/>
    </location>
</feature>
<keyword evidence="3" id="KW-0812">Transmembrane</keyword>
<dbReference type="GeneID" id="95981714"/>
<dbReference type="RefSeq" id="XP_069212866.1">
    <property type="nucleotide sequence ID" value="XM_069349322.1"/>
</dbReference>
<feature type="transmembrane region" description="Helical" evidence="3">
    <location>
        <begin position="912"/>
        <end position="928"/>
    </location>
</feature>
<feature type="compositionally biased region" description="Basic and acidic residues" evidence="2">
    <location>
        <begin position="225"/>
        <end position="236"/>
    </location>
</feature>
<feature type="region of interest" description="Disordered" evidence="2">
    <location>
        <begin position="111"/>
        <end position="274"/>
    </location>
</feature>
<protein>
    <submittedName>
        <fullName evidence="5">Pheromone-regulated protein prm10</fullName>
    </submittedName>
</protein>
<comment type="similarity">
    <text evidence="1">Belongs to the ThrE exporter (TC 2.A.79) family.</text>
</comment>
<feature type="transmembrane region" description="Helical" evidence="3">
    <location>
        <begin position="885"/>
        <end position="906"/>
    </location>
</feature>
<comment type="caution">
    <text evidence="5">The sequence shown here is derived from an EMBL/GenBank/DDBJ whole genome shotgun (WGS) entry which is preliminary data.</text>
</comment>
<keyword evidence="6" id="KW-1185">Reference proteome</keyword>
<feature type="compositionally biased region" description="Polar residues" evidence="2">
    <location>
        <begin position="111"/>
        <end position="125"/>
    </location>
</feature>
<dbReference type="Proteomes" id="UP001565368">
    <property type="component" value="Unassembled WGS sequence"/>
</dbReference>
<dbReference type="InterPro" id="IPR010619">
    <property type="entry name" value="ThrE-like_N"/>
</dbReference>
<feature type="domain" description="Threonine/serine exporter-like N-terminal" evidence="4">
    <location>
        <begin position="583"/>
        <end position="822"/>
    </location>
</feature>
<feature type="compositionally biased region" description="Basic and acidic residues" evidence="2">
    <location>
        <begin position="347"/>
        <end position="363"/>
    </location>
</feature>
<reference evidence="5 6" key="1">
    <citation type="submission" date="2023-08" db="EMBL/GenBank/DDBJ databases">
        <title>Annotated Genome Sequence of Vanrija albida AlHP1.</title>
        <authorList>
            <person name="Herzog R."/>
        </authorList>
    </citation>
    <scope>NUCLEOTIDE SEQUENCE [LARGE SCALE GENOMIC DNA]</scope>
    <source>
        <strain evidence="5 6">AlHP1</strain>
    </source>
</reference>
<evidence type="ECO:0000256" key="1">
    <source>
        <dbReference type="ARBA" id="ARBA00034125"/>
    </source>
</evidence>
<keyword evidence="3" id="KW-1133">Transmembrane helix</keyword>
<evidence type="ECO:0000313" key="6">
    <source>
        <dbReference type="Proteomes" id="UP001565368"/>
    </source>
</evidence>
<feature type="transmembrane region" description="Helical" evidence="3">
    <location>
        <begin position="983"/>
        <end position="1001"/>
    </location>
</feature>
<feature type="transmembrane region" description="Helical" evidence="3">
    <location>
        <begin position="709"/>
        <end position="733"/>
    </location>
</feature>
<proteinExistence type="inferred from homology"/>
<feature type="region of interest" description="Disordered" evidence="2">
    <location>
        <begin position="286"/>
        <end position="370"/>
    </location>
</feature>
<feature type="transmembrane region" description="Helical" evidence="3">
    <location>
        <begin position="770"/>
        <end position="790"/>
    </location>
</feature>
<feature type="transmembrane region" description="Helical" evidence="3">
    <location>
        <begin position="802"/>
        <end position="824"/>
    </location>
</feature>
<feature type="region of interest" description="Disordered" evidence="2">
    <location>
        <begin position="515"/>
        <end position="563"/>
    </location>
</feature>
<feature type="compositionally biased region" description="Basic and acidic residues" evidence="2">
    <location>
        <begin position="537"/>
        <end position="554"/>
    </location>
</feature>
<dbReference type="PANTHER" id="PTHR31082">
    <property type="entry name" value="PHEROMONE-REGULATED MEMBRANE PROTEIN 10"/>
    <property type="match status" value="1"/>
</dbReference>